<name>W6MN83_9ASCO</name>
<dbReference type="EMBL" id="HG793129">
    <property type="protein sequence ID" value="CDK28051.1"/>
    <property type="molecule type" value="Genomic_DNA"/>
</dbReference>
<sequence length="123" mass="14372">MTFNIRRPLGIIARVDSPSENAQYYKRGPIRWRFDKGSPRSHWITQRRALCMWLCAEKPARKGTRGLEMGVNKFEKYIRLLKLRTPSYFIEEYANWLWLKFAENSSAEVILQSVVCAGSLSDV</sequence>
<reference evidence="1" key="1">
    <citation type="submission" date="2013-12" db="EMBL/GenBank/DDBJ databases">
        <authorList>
            <person name="Genoscope - CEA"/>
        </authorList>
    </citation>
    <scope>NUCLEOTIDE SEQUENCE</scope>
    <source>
        <strain evidence="1">CBS 1993</strain>
    </source>
</reference>
<gene>
    <name evidence="1" type="ORF">KUCA_T00004032001</name>
</gene>
<keyword evidence="2" id="KW-1185">Reference proteome</keyword>
<proteinExistence type="predicted"/>
<dbReference type="GeneID" id="34521431"/>
<dbReference type="Proteomes" id="UP000019384">
    <property type="component" value="Unassembled WGS sequence"/>
</dbReference>
<dbReference type="AlphaFoldDB" id="W6MN83"/>
<dbReference type="HOGENOM" id="CLU_2015617_0_0_1"/>
<organism evidence="1 2">
    <name type="scientific">Kuraishia capsulata CBS 1993</name>
    <dbReference type="NCBI Taxonomy" id="1382522"/>
    <lineage>
        <taxon>Eukaryota</taxon>
        <taxon>Fungi</taxon>
        <taxon>Dikarya</taxon>
        <taxon>Ascomycota</taxon>
        <taxon>Saccharomycotina</taxon>
        <taxon>Pichiomycetes</taxon>
        <taxon>Pichiales</taxon>
        <taxon>Pichiaceae</taxon>
        <taxon>Kuraishia</taxon>
    </lineage>
</organism>
<protein>
    <submittedName>
        <fullName evidence="1">Uncharacterized protein</fullName>
    </submittedName>
</protein>
<dbReference type="RefSeq" id="XP_022460043.1">
    <property type="nucleotide sequence ID" value="XM_022600726.1"/>
</dbReference>
<accession>W6MN83</accession>
<reference evidence="1" key="2">
    <citation type="submission" date="2014-02" db="EMBL/GenBank/DDBJ databases">
        <title>Complete DNA sequence of /Kuraishia capsulata/ illustrates novel genomic features among budding yeasts (/Saccharomycotina/).</title>
        <authorList>
            <person name="Morales L."/>
            <person name="Noel B."/>
            <person name="Porcel B."/>
            <person name="Marcet-Houben M."/>
            <person name="Hullo M-F."/>
            <person name="Sacerdot C."/>
            <person name="Tekaia F."/>
            <person name="Leh-Louis V."/>
            <person name="Despons L."/>
            <person name="Khanna V."/>
            <person name="Aury J-M."/>
            <person name="Barbe V."/>
            <person name="Couloux A."/>
            <person name="Labadie K."/>
            <person name="Pelletier E."/>
            <person name="Souciet J-L."/>
            <person name="Boekhout T."/>
            <person name="Gabaldon T."/>
            <person name="Wincker P."/>
            <person name="Dujon B."/>
        </authorList>
    </citation>
    <scope>NUCLEOTIDE SEQUENCE</scope>
    <source>
        <strain evidence="1">CBS 1993</strain>
    </source>
</reference>
<evidence type="ECO:0000313" key="2">
    <source>
        <dbReference type="Proteomes" id="UP000019384"/>
    </source>
</evidence>
<evidence type="ECO:0000313" key="1">
    <source>
        <dbReference type="EMBL" id="CDK28051.1"/>
    </source>
</evidence>